<keyword evidence="2" id="KW-1185">Reference proteome</keyword>
<dbReference type="AlphaFoldDB" id="A0A139H517"/>
<dbReference type="Proteomes" id="UP000070133">
    <property type="component" value="Unassembled WGS sequence"/>
</dbReference>
<reference evidence="1 2" key="1">
    <citation type="submission" date="2015-07" db="EMBL/GenBank/DDBJ databases">
        <title>Comparative genomics of the Sigatoka disease complex on banana suggests a link between parallel evolutionary changes in Pseudocercospora fijiensis and Pseudocercospora eumusae and increased virulence on the banana host.</title>
        <authorList>
            <person name="Chang T.-C."/>
            <person name="Salvucci A."/>
            <person name="Crous P.W."/>
            <person name="Stergiopoulos I."/>
        </authorList>
    </citation>
    <scope>NUCLEOTIDE SEQUENCE [LARGE SCALE GENOMIC DNA]</scope>
    <source>
        <strain evidence="1 2">CBS 114824</strain>
    </source>
</reference>
<comment type="caution">
    <text evidence="1">The sequence shown here is derived from an EMBL/GenBank/DDBJ whole genome shotgun (WGS) entry which is preliminary data.</text>
</comment>
<evidence type="ECO:0000313" key="1">
    <source>
        <dbReference type="EMBL" id="KXS97556.1"/>
    </source>
</evidence>
<accession>A0A139H517</accession>
<gene>
    <name evidence="1" type="ORF">AC578_9790</name>
</gene>
<name>A0A139H517_9PEZI</name>
<protein>
    <submittedName>
        <fullName evidence="1">Uncharacterized protein</fullName>
    </submittedName>
</protein>
<sequence>MARINNPVSGRWLLETTVISKHNQFDFASPLRYLSLYHRMEGEKSSWGQETSNEERDLVHHIRLKLEAGA</sequence>
<proteinExistence type="predicted"/>
<organism evidence="1 2">
    <name type="scientific">Pseudocercospora eumusae</name>
    <dbReference type="NCBI Taxonomy" id="321146"/>
    <lineage>
        <taxon>Eukaryota</taxon>
        <taxon>Fungi</taxon>
        <taxon>Dikarya</taxon>
        <taxon>Ascomycota</taxon>
        <taxon>Pezizomycotina</taxon>
        <taxon>Dothideomycetes</taxon>
        <taxon>Dothideomycetidae</taxon>
        <taxon>Mycosphaerellales</taxon>
        <taxon>Mycosphaerellaceae</taxon>
        <taxon>Pseudocercospora</taxon>
    </lineage>
</organism>
<evidence type="ECO:0000313" key="2">
    <source>
        <dbReference type="Proteomes" id="UP000070133"/>
    </source>
</evidence>
<dbReference type="EMBL" id="LFZN01000139">
    <property type="protein sequence ID" value="KXS97556.1"/>
    <property type="molecule type" value="Genomic_DNA"/>
</dbReference>